<dbReference type="InterPro" id="IPR002078">
    <property type="entry name" value="Sigma_54_int"/>
</dbReference>
<dbReference type="SUPFAM" id="SSF55785">
    <property type="entry name" value="PYP-like sensor domain (PAS domain)"/>
    <property type="match status" value="2"/>
</dbReference>
<evidence type="ECO:0000259" key="6">
    <source>
        <dbReference type="PROSITE" id="PS50112"/>
    </source>
</evidence>
<dbReference type="InterPro" id="IPR002197">
    <property type="entry name" value="HTH_Fis"/>
</dbReference>
<dbReference type="PROSITE" id="PS50112">
    <property type="entry name" value="PAS"/>
    <property type="match status" value="2"/>
</dbReference>
<keyword evidence="4" id="KW-0804">Transcription</keyword>
<dbReference type="CDD" id="cd00009">
    <property type="entry name" value="AAA"/>
    <property type="match status" value="1"/>
</dbReference>
<reference evidence="8" key="1">
    <citation type="submission" date="2016-10" db="EMBL/GenBank/DDBJ databases">
        <authorList>
            <person name="Varghese N."/>
            <person name="Submissions S."/>
        </authorList>
    </citation>
    <scope>NUCLEOTIDE SEQUENCE [LARGE SCALE GENOMIC DNA]</scope>
    <source>
        <strain evidence="8">DSM 3669</strain>
    </source>
</reference>
<dbReference type="RefSeq" id="WP_245779606.1">
    <property type="nucleotide sequence ID" value="NZ_FOYM01000002.1"/>
</dbReference>
<dbReference type="Gene3D" id="1.10.8.60">
    <property type="match status" value="1"/>
</dbReference>
<name>A0A1I6CVU6_9FIRM</name>
<dbReference type="InterPro" id="IPR058031">
    <property type="entry name" value="AAA_lid_NorR"/>
</dbReference>
<keyword evidence="8" id="KW-1185">Reference proteome</keyword>
<dbReference type="InterPro" id="IPR013767">
    <property type="entry name" value="PAS_fold"/>
</dbReference>
<dbReference type="PROSITE" id="PS00676">
    <property type="entry name" value="SIGMA54_INTERACT_2"/>
    <property type="match status" value="1"/>
</dbReference>
<dbReference type="InterPro" id="IPR009057">
    <property type="entry name" value="Homeodomain-like_sf"/>
</dbReference>
<dbReference type="SUPFAM" id="SSF52540">
    <property type="entry name" value="P-loop containing nucleoside triphosphate hydrolases"/>
    <property type="match status" value="1"/>
</dbReference>
<dbReference type="SMART" id="SM00382">
    <property type="entry name" value="AAA"/>
    <property type="match status" value="1"/>
</dbReference>
<keyword evidence="2" id="KW-0067">ATP-binding</keyword>
<evidence type="ECO:0000256" key="4">
    <source>
        <dbReference type="ARBA" id="ARBA00023163"/>
    </source>
</evidence>
<feature type="domain" description="PAS" evidence="6">
    <location>
        <begin position="20"/>
        <end position="58"/>
    </location>
</feature>
<dbReference type="Pfam" id="PF00158">
    <property type="entry name" value="Sigma54_activat"/>
    <property type="match status" value="1"/>
</dbReference>
<gene>
    <name evidence="7" type="ORF">SAMN05660706_102172</name>
</gene>
<keyword evidence="1" id="KW-0547">Nucleotide-binding</keyword>
<evidence type="ECO:0000259" key="5">
    <source>
        <dbReference type="PROSITE" id="PS50045"/>
    </source>
</evidence>
<dbReference type="EMBL" id="FOYM01000002">
    <property type="protein sequence ID" value="SFQ97395.1"/>
    <property type="molecule type" value="Genomic_DNA"/>
</dbReference>
<dbReference type="Gene3D" id="1.10.10.60">
    <property type="entry name" value="Homeodomain-like"/>
    <property type="match status" value="1"/>
</dbReference>
<dbReference type="CDD" id="cd00130">
    <property type="entry name" value="PAS"/>
    <property type="match status" value="2"/>
</dbReference>
<dbReference type="GO" id="GO:0043565">
    <property type="term" value="F:sequence-specific DNA binding"/>
    <property type="evidence" value="ECO:0007669"/>
    <property type="project" value="InterPro"/>
</dbReference>
<evidence type="ECO:0000313" key="8">
    <source>
        <dbReference type="Proteomes" id="UP000199584"/>
    </source>
</evidence>
<dbReference type="PANTHER" id="PTHR32071">
    <property type="entry name" value="TRANSCRIPTIONAL REGULATORY PROTEIN"/>
    <property type="match status" value="1"/>
</dbReference>
<accession>A0A1I6CVU6</accession>
<dbReference type="InterPro" id="IPR027417">
    <property type="entry name" value="P-loop_NTPase"/>
</dbReference>
<keyword evidence="3" id="KW-0805">Transcription regulation</keyword>
<feature type="domain" description="Sigma-54 factor interaction" evidence="5">
    <location>
        <begin position="262"/>
        <end position="492"/>
    </location>
</feature>
<dbReference type="SUPFAM" id="SSF46689">
    <property type="entry name" value="Homeodomain-like"/>
    <property type="match status" value="1"/>
</dbReference>
<dbReference type="Gene3D" id="3.40.50.300">
    <property type="entry name" value="P-loop containing nucleotide triphosphate hydrolases"/>
    <property type="match status" value="1"/>
</dbReference>
<dbReference type="PROSITE" id="PS00675">
    <property type="entry name" value="SIGMA54_INTERACT_1"/>
    <property type="match status" value="1"/>
</dbReference>
<dbReference type="GO" id="GO:0005524">
    <property type="term" value="F:ATP binding"/>
    <property type="evidence" value="ECO:0007669"/>
    <property type="project" value="UniProtKB-KW"/>
</dbReference>
<evidence type="ECO:0000256" key="2">
    <source>
        <dbReference type="ARBA" id="ARBA00022840"/>
    </source>
</evidence>
<proteinExistence type="predicted"/>
<evidence type="ECO:0000256" key="3">
    <source>
        <dbReference type="ARBA" id="ARBA00023015"/>
    </source>
</evidence>
<evidence type="ECO:0000256" key="1">
    <source>
        <dbReference type="ARBA" id="ARBA00022741"/>
    </source>
</evidence>
<dbReference type="Pfam" id="PF02954">
    <property type="entry name" value="HTH_8"/>
    <property type="match status" value="1"/>
</dbReference>
<dbReference type="GO" id="GO:0006355">
    <property type="term" value="P:regulation of DNA-templated transcription"/>
    <property type="evidence" value="ECO:0007669"/>
    <property type="project" value="InterPro"/>
</dbReference>
<dbReference type="InterPro" id="IPR035965">
    <property type="entry name" value="PAS-like_dom_sf"/>
</dbReference>
<dbReference type="InterPro" id="IPR003593">
    <property type="entry name" value="AAA+_ATPase"/>
</dbReference>
<sequence>MAVKSNLVKSPSPLGDDSFIFNSIANLVIAVDHRGRITIFNRACEKLFGITAEQAKGRLISDVIPYTGLIKVLKTGQAHIGRKFVLGNALYITNRTPIIKDNSIVGAIGVVQEITELHHLAEELKQVTKQKNALESIFDHTHEGYISINSEGYINFINQAMAELLAIAPKDALGRHITEIVPETKLHLMPISGQPQHSELMRFGEQSALVSRYPVVKNGKIDGSISKVIYQDIDRLAALATRRKTVKPGAPGKGASYTLDDIIGCSKTIGRLKEIVRRVARGPSTVLITGESGTGKELFAHALHAHSPRCEGPFVKVNCAAVPENLLESELFGYQEGAFTGARKGGQIGKFELAHGGTIFLDEIGDMPLYMQAKMLRVLQEKEIERLGDRYVRKVDVRVIAATNRDLTKLTEEGKFRQDLYYRLNVVNLNIPSLRERKEDITVLVDHFINKFNREFNLNVQSCSTKVNRLFAEYHWAGNVRELENIIERAFNLVEGEKIELEHLPHYLTRQGTDGKEATAEKTLPALLENVEREALLDALEKTGGNKLRAAKLLGISRAWLYKKIKQYQIET</sequence>
<dbReference type="NCBIfam" id="TIGR00229">
    <property type="entry name" value="sensory_box"/>
    <property type="match status" value="2"/>
</dbReference>
<dbReference type="PROSITE" id="PS50045">
    <property type="entry name" value="SIGMA54_INTERACT_4"/>
    <property type="match status" value="1"/>
</dbReference>
<evidence type="ECO:0000313" key="7">
    <source>
        <dbReference type="EMBL" id="SFQ97395.1"/>
    </source>
</evidence>
<dbReference type="PRINTS" id="PR01590">
    <property type="entry name" value="HTHFIS"/>
</dbReference>
<feature type="domain" description="PAS" evidence="6">
    <location>
        <begin position="130"/>
        <end position="181"/>
    </location>
</feature>
<organism evidence="7 8">
    <name type="scientific">Desulfoscipio geothermicus DSM 3669</name>
    <dbReference type="NCBI Taxonomy" id="1121426"/>
    <lineage>
        <taxon>Bacteria</taxon>
        <taxon>Bacillati</taxon>
        <taxon>Bacillota</taxon>
        <taxon>Clostridia</taxon>
        <taxon>Eubacteriales</taxon>
        <taxon>Desulfallaceae</taxon>
        <taxon>Desulfoscipio</taxon>
    </lineage>
</organism>
<dbReference type="SMART" id="SM00091">
    <property type="entry name" value="PAS"/>
    <property type="match status" value="2"/>
</dbReference>
<dbReference type="Pfam" id="PF00989">
    <property type="entry name" value="PAS"/>
    <property type="match status" value="2"/>
</dbReference>
<dbReference type="Proteomes" id="UP000199584">
    <property type="component" value="Unassembled WGS sequence"/>
</dbReference>
<dbReference type="STRING" id="39060.SAMN05660706_102172"/>
<dbReference type="InterPro" id="IPR025943">
    <property type="entry name" value="Sigma_54_int_dom_ATP-bd_2"/>
</dbReference>
<dbReference type="PANTHER" id="PTHR32071:SF57">
    <property type="entry name" value="C4-DICARBOXYLATE TRANSPORT TRANSCRIPTIONAL REGULATORY PROTEIN DCTD"/>
    <property type="match status" value="1"/>
</dbReference>
<dbReference type="FunFam" id="3.40.50.300:FF:000006">
    <property type="entry name" value="DNA-binding transcriptional regulator NtrC"/>
    <property type="match status" value="1"/>
</dbReference>
<dbReference type="Gene3D" id="3.30.450.20">
    <property type="entry name" value="PAS domain"/>
    <property type="match status" value="2"/>
</dbReference>
<protein>
    <submittedName>
        <fullName evidence="7">PAS domain S-box-containing protein</fullName>
    </submittedName>
</protein>
<dbReference type="InterPro" id="IPR000014">
    <property type="entry name" value="PAS"/>
</dbReference>
<dbReference type="InterPro" id="IPR025662">
    <property type="entry name" value="Sigma_54_int_dom_ATP-bd_1"/>
</dbReference>
<dbReference type="Pfam" id="PF25601">
    <property type="entry name" value="AAA_lid_14"/>
    <property type="match status" value="1"/>
</dbReference>
<dbReference type="AlphaFoldDB" id="A0A1I6CVU6"/>